<sequence>MAYNSQLQRFHCFLCYVRYVYKSAKQLKLRLCNDTDLVLEYITFLEDNRNLKPSTLSRIISVLIDIVKRNYGRNSVDHSTLPEIIFPRRLQSQLEQENRLLSEKCKEGMSKQARSTPA</sequence>
<comment type="caution">
    <text evidence="1">The sequence shown here is derived from an EMBL/GenBank/DDBJ whole genome shotgun (WGS) entry which is preliminary data.</text>
</comment>
<dbReference type="EMBL" id="CACRXK020000561">
    <property type="protein sequence ID" value="CAB3982984.1"/>
    <property type="molecule type" value="Genomic_DNA"/>
</dbReference>
<name>A0A7D9HFC0_PARCT</name>
<organism evidence="1 2">
    <name type="scientific">Paramuricea clavata</name>
    <name type="common">Red gorgonian</name>
    <name type="synonym">Violescent sea-whip</name>
    <dbReference type="NCBI Taxonomy" id="317549"/>
    <lineage>
        <taxon>Eukaryota</taxon>
        <taxon>Metazoa</taxon>
        <taxon>Cnidaria</taxon>
        <taxon>Anthozoa</taxon>
        <taxon>Octocorallia</taxon>
        <taxon>Malacalcyonacea</taxon>
        <taxon>Plexauridae</taxon>
        <taxon>Paramuricea</taxon>
    </lineage>
</organism>
<evidence type="ECO:0000313" key="1">
    <source>
        <dbReference type="EMBL" id="CAB3982984.1"/>
    </source>
</evidence>
<reference evidence="1" key="1">
    <citation type="submission" date="2020-04" db="EMBL/GenBank/DDBJ databases">
        <authorList>
            <person name="Alioto T."/>
            <person name="Alioto T."/>
            <person name="Gomez Garrido J."/>
        </authorList>
    </citation>
    <scope>NUCLEOTIDE SEQUENCE</scope>
    <source>
        <strain evidence="1">A484AB</strain>
    </source>
</reference>
<dbReference type="Proteomes" id="UP001152795">
    <property type="component" value="Unassembled WGS sequence"/>
</dbReference>
<gene>
    <name evidence="1" type="ORF">PACLA_8A059262</name>
</gene>
<keyword evidence="2" id="KW-1185">Reference proteome</keyword>
<dbReference type="AlphaFoldDB" id="A0A7D9HFC0"/>
<evidence type="ECO:0000313" key="2">
    <source>
        <dbReference type="Proteomes" id="UP001152795"/>
    </source>
</evidence>
<proteinExistence type="predicted"/>
<protein>
    <submittedName>
        <fullName evidence="1">Uncharacterized protein</fullName>
    </submittedName>
</protein>
<accession>A0A7D9HFC0</accession>